<comment type="caution">
    <text evidence="1">The sequence shown here is derived from an EMBL/GenBank/DDBJ whole genome shotgun (WGS) entry which is preliminary data.</text>
</comment>
<dbReference type="EMBL" id="JAAFYZ010000063">
    <property type="protein sequence ID" value="MBS2549095.1"/>
    <property type="molecule type" value="Genomic_DNA"/>
</dbReference>
<evidence type="ECO:0000313" key="2">
    <source>
        <dbReference type="Proteomes" id="UP000730482"/>
    </source>
</evidence>
<organism evidence="1 2">
    <name type="scientific">Catenulispora pinistramenti</name>
    <dbReference type="NCBI Taxonomy" id="2705254"/>
    <lineage>
        <taxon>Bacteria</taxon>
        <taxon>Bacillati</taxon>
        <taxon>Actinomycetota</taxon>
        <taxon>Actinomycetes</taxon>
        <taxon>Catenulisporales</taxon>
        <taxon>Catenulisporaceae</taxon>
        <taxon>Catenulispora</taxon>
    </lineage>
</organism>
<dbReference type="RefSeq" id="WP_212010669.1">
    <property type="nucleotide sequence ID" value="NZ_JAAFYZ010000063.1"/>
</dbReference>
<dbReference type="Proteomes" id="UP000730482">
    <property type="component" value="Unassembled WGS sequence"/>
</dbReference>
<protein>
    <recommendedName>
        <fullName evidence="3">PIN domain-containing protein</fullName>
    </recommendedName>
</protein>
<gene>
    <name evidence="1" type="ORF">KGQ19_19710</name>
</gene>
<accession>A0ABS5KSS1</accession>
<evidence type="ECO:0008006" key="3">
    <source>
        <dbReference type="Google" id="ProtNLM"/>
    </source>
</evidence>
<evidence type="ECO:0000313" key="1">
    <source>
        <dbReference type="EMBL" id="MBS2549095.1"/>
    </source>
</evidence>
<proteinExistence type="predicted"/>
<dbReference type="Gene3D" id="3.40.50.1010">
    <property type="entry name" value="5'-nuclease"/>
    <property type="match status" value="1"/>
</dbReference>
<sequence length="147" mass="15953">MPADRHGGPERGADAGPDLIAADTDVASRLFVAERAPGGLAGRTVVLPFTTVAELVTWPERLLWGHSRAEELCQWVDPRRMILGDETVARIWGRITVAAQRTGSAPALNHCWLAAGCLSYGLPLATGDPRPYRYFADRYGLEVVSGR</sequence>
<name>A0ABS5KSS1_9ACTN</name>
<dbReference type="SUPFAM" id="SSF88723">
    <property type="entry name" value="PIN domain-like"/>
    <property type="match status" value="1"/>
</dbReference>
<reference evidence="1 2" key="1">
    <citation type="submission" date="2020-02" db="EMBL/GenBank/DDBJ databases">
        <title>Acidophilic actinobacteria isolated from forest soil.</title>
        <authorList>
            <person name="Golinska P."/>
        </authorList>
    </citation>
    <scope>NUCLEOTIDE SEQUENCE [LARGE SCALE GENOMIC DNA]</scope>
    <source>
        <strain evidence="1 2">NL8</strain>
    </source>
</reference>
<keyword evidence="2" id="KW-1185">Reference proteome</keyword>
<dbReference type="InterPro" id="IPR029060">
    <property type="entry name" value="PIN-like_dom_sf"/>
</dbReference>